<dbReference type="InterPro" id="IPR009091">
    <property type="entry name" value="RCC1/BLIP-II"/>
</dbReference>
<dbReference type="PANTHER" id="PTHR45982:SF1">
    <property type="entry name" value="REGULATOR OF CHROMOSOME CONDENSATION"/>
    <property type="match status" value="1"/>
</dbReference>
<reference evidence="2" key="1">
    <citation type="submission" date="2018-06" db="EMBL/GenBank/DDBJ databases">
        <authorList>
            <person name="Zhirakovskaya E."/>
        </authorList>
    </citation>
    <scope>NUCLEOTIDE SEQUENCE</scope>
</reference>
<accession>A0A3B1AMK0</accession>
<dbReference type="Pfam" id="PF13540">
    <property type="entry name" value="RCC1_2"/>
    <property type="match status" value="2"/>
</dbReference>
<evidence type="ECO:0000256" key="1">
    <source>
        <dbReference type="SAM" id="Phobius"/>
    </source>
</evidence>
<dbReference type="GO" id="GO:0005737">
    <property type="term" value="C:cytoplasm"/>
    <property type="evidence" value="ECO:0007669"/>
    <property type="project" value="TreeGrafter"/>
</dbReference>
<dbReference type="GO" id="GO:0005085">
    <property type="term" value="F:guanyl-nucleotide exchange factor activity"/>
    <property type="evidence" value="ECO:0007669"/>
    <property type="project" value="TreeGrafter"/>
</dbReference>
<dbReference type="AlphaFoldDB" id="A0A3B1AMK0"/>
<feature type="transmembrane region" description="Helical" evidence="1">
    <location>
        <begin position="20"/>
        <end position="41"/>
    </location>
</feature>
<organism evidence="2">
    <name type="scientific">hydrothermal vent metagenome</name>
    <dbReference type="NCBI Taxonomy" id="652676"/>
    <lineage>
        <taxon>unclassified sequences</taxon>
        <taxon>metagenomes</taxon>
        <taxon>ecological metagenomes</taxon>
    </lineage>
</organism>
<sequence>MQGVQGGLRLIVQQQNRLNVLLLIFISISFISCGGGSGSSVPPPPPPPTNILKTASYANTTCAINAVNAETQGELTCWGQIPDIAVTDALSGTTTRSYRVVAKPELMSSDANWVDVAVGRDHICGIKGVAGNNSLHCMGWNNVGQLGLALIDNKFTSYTRDKFTPSMVLVNDTSSWISLSAALDHTCGIYNAKTLKCWGANRFGVLAQNVPDTQPGAVLRLNVFTEIEKVNSVLKSATAVDGGSWDKVSTNDFHTCGIKLDNSLWCWGRNNVKQLGFASTPEISFMQFVTQVSPPLTVDSNQQLLFDPLTDVWIDVSVGAAQSCAISAKRDAPAKQGKLWCWGNNSFRELGLPLSAAEVSNKDLPSLNPIGSASDWVKVVAGRAQTCAINNIGETFCFGYDAPVQFSGFGYQVTAVGGQNSDWQSITLGFNHACGIKLVNSENKLFCWGQQQYSQLGTGFSYNSLIPNLVVADSIPVDDPYVWKQLDTGSTHSCAIKNDDTLWCWGRSYSGQLGLGNVLPNTTLQQVQPNTKWLEVKSNFRTTCARKVDNTLWCWGFNQRAQQGNGSRINSFSPVKTKGAVSENNWTGLFVGDFFSCAQQGDQTVWCWGSNSFGQIAQAPNTPPAITFIAEKTPISPTISWIAGKVFTGSRAACAISIDQNLYCWGDNSFDRIDNINTGKVVVSTPKLIPPPANEEVWISAHIGGNPLVEQLSGGKGPVVQQTNGSFICALSGQVIDSTEGTLWCWGDNAFAALGATTPNRTIPVTAPIKVSTDSNSVTQWRQVSVNDNNVCAIKNDGTLWCWGGSNSQGELGIGSTIRAVIPTQEATKSTDWVAVKTGGHHTCGLQSQNGKTNYSLWCWGGTSYERQLGDNRLVDLTPKRIQ</sequence>
<gene>
    <name evidence="2" type="ORF">MNBD_GAMMA22-3094</name>
</gene>
<dbReference type="Pfam" id="PF00415">
    <property type="entry name" value="RCC1"/>
    <property type="match status" value="3"/>
</dbReference>
<protein>
    <submittedName>
        <fullName evidence="2">BNR repeat domain protein</fullName>
    </submittedName>
</protein>
<dbReference type="InterPro" id="IPR000408">
    <property type="entry name" value="Reg_chr_condens"/>
</dbReference>
<dbReference type="EMBL" id="UOFS01000048">
    <property type="protein sequence ID" value="VAX01223.1"/>
    <property type="molecule type" value="Genomic_DNA"/>
</dbReference>
<dbReference type="PANTHER" id="PTHR45982">
    <property type="entry name" value="REGULATOR OF CHROMOSOME CONDENSATION"/>
    <property type="match status" value="1"/>
</dbReference>
<dbReference type="SUPFAM" id="SSF50985">
    <property type="entry name" value="RCC1/BLIP-II"/>
    <property type="match status" value="3"/>
</dbReference>
<dbReference type="PROSITE" id="PS50012">
    <property type="entry name" value="RCC1_3"/>
    <property type="match status" value="3"/>
</dbReference>
<keyword evidence="1" id="KW-1133">Transmembrane helix</keyword>
<keyword evidence="1" id="KW-0472">Membrane</keyword>
<dbReference type="Gene3D" id="2.130.10.30">
    <property type="entry name" value="Regulator of chromosome condensation 1/beta-lactamase-inhibitor protein II"/>
    <property type="match status" value="4"/>
</dbReference>
<evidence type="ECO:0000313" key="2">
    <source>
        <dbReference type="EMBL" id="VAX01223.1"/>
    </source>
</evidence>
<proteinExistence type="predicted"/>
<dbReference type="InterPro" id="IPR051553">
    <property type="entry name" value="Ran_GTPase-activating"/>
</dbReference>
<keyword evidence="1" id="KW-0812">Transmembrane</keyword>
<name>A0A3B1AMK0_9ZZZZ</name>